<evidence type="ECO:0000313" key="18">
    <source>
        <dbReference type="EMBL" id="RYO80800.1"/>
    </source>
</evidence>
<dbReference type="Proteomes" id="UP000293360">
    <property type="component" value="Unassembled WGS sequence"/>
</dbReference>
<dbReference type="GO" id="GO:0005634">
    <property type="term" value="C:nucleus"/>
    <property type="evidence" value="ECO:0007669"/>
    <property type="project" value="UniProtKB-ARBA"/>
</dbReference>
<dbReference type="InterPro" id="IPR039537">
    <property type="entry name" value="Retrotran_Ty1/copia-like"/>
</dbReference>
<evidence type="ECO:0000256" key="6">
    <source>
        <dbReference type="ARBA" id="ARBA00022801"/>
    </source>
</evidence>
<keyword evidence="19" id="KW-1185">Reference proteome</keyword>
<keyword evidence="12" id="KW-0238">DNA-binding</keyword>
<name>A0A4Q4STZ8_9PEZI</name>
<dbReference type="GO" id="GO:0006310">
    <property type="term" value="P:DNA recombination"/>
    <property type="evidence" value="ECO:0007669"/>
    <property type="project" value="UniProtKB-KW"/>
</dbReference>
<evidence type="ECO:0000256" key="16">
    <source>
        <dbReference type="SAM" id="MobiDB-lite"/>
    </source>
</evidence>
<evidence type="ECO:0000256" key="1">
    <source>
        <dbReference type="ARBA" id="ARBA00022578"/>
    </source>
</evidence>
<evidence type="ECO:0000256" key="7">
    <source>
        <dbReference type="ARBA" id="ARBA00022842"/>
    </source>
</evidence>
<keyword evidence="2" id="KW-0548">Nucleotidyltransferase</keyword>
<evidence type="ECO:0000256" key="14">
    <source>
        <dbReference type="ARBA" id="ARBA00048173"/>
    </source>
</evidence>
<evidence type="ECO:0000256" key="12">
    <source>
        <dbReference type="ARBA" id="ARBA00023125"/>
    </source>
</evidence>
<dbReference type="Gene3D" id="3.30.420.10">
    <property type="entry name" value="Ribonuclease H-like superfamily/Ribonuclease H"/>
    <property type="match status" value="1"/>
</dbReference>
<comment type="catalytic activity">
    <reaction evidence="14">
        <text>DNA(n) + a 2'-deoxyribonucleoside 5'-triphosphate = DNA(n+1) + diphosphate</text>
        <dbReference type="Rhea" id="RHEA:22508"/>
        <dbReference type="Rhea" id="RHEA-COMP:17339"/>
        <dbReference type="Rhea" id="RHEA-COMP:17340"/>
        <dbReference type="ChEBI" id="CHEBI:33019"/>
        <dbReference type="ChEBI" id="CHEBI:61560"/>
        <dbReference type="ChEBI" id="CHEBI:173112"/>
        <dbReference type="EC" id="2.7.7.49"/>
    </reaction>
</comment>
<dbReference type="GO" id="GO:0004519">
    <property type="term" value="F:endonuclease activity"/>
    <property type="evidence" value="ECO:0007669"/>
    <property type="project" value="UniProtKB-KW"/>
</dbReference>
<dbReference type="AlphaFoldDB" id="A0A4Q4STZ8"/>
<sequence length="938" mass="106168">MVPSPSTDPDETSGHLRAFLLNKGTPRELFDKFHVSSRAGMMWEYINPSTTRAPAPIYPIVKGFDSNASSKLNLNPEADAKFQKALKVFDRQQTLFITQEKALAEVSAFLNQSVHPDHHWVYWKKATLRGRLLALKNEFKPSNNARIYEVDARYKEALKTNRIQMDAWLSKYWRAYTEAEELQIPAVAGFHGHLNFLKAVNTFSPDFSVTQTATVKEAMFDGKDATELPSVQKLVKRFRNHMRLRKAQGVTAEQLSRGTFGITLNGKTPSQTGPSQNTSDNSSRNNNQNDPKVRKKVDKRIANGTDALRTAVRRTKKESKPQTPQSASALFVKGLPSPTDPQANSVTTGYSLKRSTLLDPYSDFHVDNRKADFIDLHPPTVGGRLLAGGKYLDILGEGTRKIALTTPDGRTNAFFPKNCLYVPEMDTNLASHRLFQQVEIYWNYETDVVYHKESRTSRTEMAKIRWIERQLVIHYVEPDGLVPEDESDPEDEVILESEDEDFVTEPLVEKFLPLKLKKLHGNDPRGLLKPLERDATLWHRRLAHLGPRALEKVVQAVTGAKIQLPSKIDCQDCVIRKARNKVSRRPQTRERKPFVTIYANLFEFNDAFDGRTKALIITLVFLERQQHIKVKTIVSDGETSFGRRFRRWLLDTGISHETSPPYTKEPAGVQERAGGVIITKARCLMISSNLPSDLWPEAVEAATYITNRTPTKALGWKTPIQVLNEWIAKRDKTPIPEEGLKANVANVVLFGSEAYALTEAVRRGADRLKKMDPRAYIGYLVGYVASNVYRVWVPSQQRVITVRDVTFDETKKYRDDQPQKSSIEIAELNDQIDSILIPPKATTFLGTSRAVFSSDPLDTVATDPPDQDASQEARGWTLTKTVIRKKILLIQLLAITPKTTPIIPKAKRVIREAKTLRRVCPHQRLLQASKRQVINNTH</sequence>
<dbReference type="Pfam" id="PF25597">
    <property type="entry name" value="SH3_retrovirus"/>
    <property type="match status" value="1"/>
</dbReference>
<feature type="domain" description="Integrase catalytic" evidence="17">
    <location>
        <begin position="631"/>
        <end position="727"/>
    </location>
</feature>
<keyword evidence="7" id="KW-0460">Magnesium</keyword>
<evidence type="ECO:0000256" key="2">
    <source>
        <dbReference type="ARBA" id="ARBA00022695"/>
    </source>
</evidence>
<keyword evidence="9" id="KW-0229">DNA integration</keyword>
<evidence type="ECO:0000259" key="17">
    <source>
        <dbReference type="PROSITE" id="PS50994"/>
    </source>
</evidence>
<dbReference type="GO" id="GO:0032196">
    <property type="term" value="P:transposition"/>
    <property type="evidence" value="ECO:0007669"/>
    <property type="project" value="UniProtKB-KW"/>
</dbReference>
<dbReference type="InterPro" id="IPR001584">
    <property type="entry name" value="Integrase_cat-core"/>
</dbReference>
<evidence type="ECO:0000256" key="8">
    <source>
        <dbReference type="ARBA" id="ARBA00022884"/>
    </source>
</evidence>
<evidence type="ECO:0000256" key="13">
    <source>
        <dbReference type="ARBA" id="ARBA00023172"/>
    </source>
</evidence>
<dbReference type="GO" id="GO:0003677">
    <property type="term" value="F:DNA binding"/>
    <property type="evidence" value="ECO:0007669"/>
    <property type="project" value="UniProtKB-KW"/>
</dbReference>
<evidence type="ECO:0000256" key="10">
    <source>
        <dbReference type="ARBA" id="ARBA00022918"/>
    </source>
</evidence>
<dbReference type="PROSITE" id="PS50994">
    <property type="entry name" value="INTEGRASE"/>
    <property type="match status" value="1"/>
</dbReference>
<evidence type="ECO:0000256" key="11">
    <source>
        <dbReference type="ARBA" id="ARBA00022932"/>
    </source>
</evidence>
<feature type="compositionally biased region" description="Low complexity" evidence="16">
    <location>
        <begin position="275"/>
        <end position="290"/>
    </location>
</feature>
<dbReference type="OrthoDB" id="4731637at2759"/>
<evidence type="ECO:0000256" key="4">
    <source>
        <dbReference type="ARBA" id="ARBA00022723"/>
    </source>
</evidence>
<dbReference type="InterPro" id="IPR012337">
    <property type="entry name" value="RNaseH-like_sf"/>
</dbReference>
<keyword evidence="13" id="KW-0233">DNA recombination</keyword>
<dbReference type="PANTHER" id="PTHR42648:SF11">
    <property type="entry name" value="TRANSPOSON TY4-P GAG-POL POLYPROTEIN"/>
    <property type="match status" value="1"/>
</dbReference>
<comment type="catalytic activity">
    <reaction evidence="15">
        <text>DNA(n) + a 2'-deoxyribonucleoside 5'-triphosphate = DNA(n+1) + diphosphate</text>
        <dbReference type="Rhea" id="RHEA:22508"/>
        <dbReference type="Rhea" id="RHEA-COMP:17339"/>
        <dbReference type="Rhea" id="RHEA-COMP:17340"/>
        <dbReference type="ChEBI" id="CHEBI:33019"/>
        <dbReference type="ChEBI" id="CHEBI:61560"/>
        <dbReference type="ChEBI" id="CHEBI:173112"/>
        <dbReference type="EC" id="2.7.7.7"/>
    </reaction>
</comment>
<dbReference type="GO" id="GO:0003723">
    <property type="term" value="F:RNA binding"/>
    <property type="evidence" value="ECO:0007669"/>
    <property type="project" value="UniProtKB-KW"/>
</dbReference>
<keyword evidence="1" id="KW-0815">Transposition</keyword>
<keyword evidence="6" id="KW-0378">Hydrolase</keyword>
<keyword evidence="5" id="KW-0255">Endonuclease</keyword>
<gene>
    <name evidence="18" type="ORF">DL764_009848</name>
</gene>
<feature type="compositionally biased region" description="Polar residues" evidence="16">
    <location>
        <begin position="265"/>
        <end position="274"/>
    </location>
</feature>
<keyword evidence="11" id="KW-0239">DNA-directed DNA polymerase</keyword>
<evidence type="ECO:0000256" key="15">
    <source>
        <dbReference type="ARBA" id="ARBA00049244"/>
    </source>
</evidence>
<keyword evidence="10" id="KW-0695">RNA-directed DNA polymerase</keyword>
<dbReference type="GO" id="GO:0046872">
    <property type="term" value="F:metal ion binding"/>
    <property type="evidence" value="ECO:0007669"/>
    <property type="project" value="UniProtKB-KW"/>
</dbReference>
<accession>A0A4Q4STZ8</accession>
<comment type="caution">
    <text evidence="18">The sequence shown here is derived from an EMBL/GenBank/DDBJ whole genome shotgun (WGS) entry which is preliminary data.</text>
</comment>
<dbReference type="InterPro" id="IPR057670">
    <property type="entry name" value="SH3_retrovirus"/>
</dbReference>
<keyword evidence="8" id="KW-0694">RNA-binding</keyword>
<reference evidence="18 19" key="1">
    <citation type="submission" date="2018-06" db="EMBL/GenBank/DDBJ databases">
        <title>Complete Genomes of Monosporascus.</title>
        <authorList>
            <person name="Robinson A.J."/>
            <person name="Natvig D.O."/>
        </authorList>
    </citation>
    <scope>NUCLEOTIDE SEQUENCE [LARGE SCALE GENOMIC DNA]</scope>
    <source>
        <strain evidence="18 19">CBS 110550</strain>
    </source>
</reference>
<dbReference type="GO" id="GO:0003887">
    <property type="term" value="F:DNA-directed DNA polymerase activity"/>
    <property type="evidence" value="ECO:0007669"/>
    <property type="project" value="UniProtKB-KW"/>
</dbReference>
<organism evidence="18 19">
    <name type="scientific">Monosporascus ibericus</name>
    <dbReference type="NCBI Taxonomy" id="155417"/>
    <lineage>
        <taxon>Eukaryota</taxon>
        <taxon>Fungi</taxon>
        <taxon>Dikarya</taxon>
        <taxon>Ascomycota</taxon>
        <taxon>Pezizomycotina</taxon>
        <taxon>Sordariomycetes</taxon>
        <taxon>Xylariomycetidae</taxon>
        <taxon>Xylariales</taxon>
        <taxon>Xylariales incertae sedis</taxon>
        <taxon>Monosporascus</taxon>
    </lineage>
</organism>
<feature type="region of interest" description="Disordered" evidence="16">
    <location>
        <begin position="258"/>
        <end position="307"/>
    </location>
</feature>
<evidence type="ECO:0000256" key="5">
    <source>
        <dbReference type="ARBA" id="ARBA00022759"/>
    </source>
</evidence>
<keyword evidence="4" id="KW-0479">Metal-binding</keyword>
<dbReference type="EMBL" id="QJNU01001030">
    <property type="protein sequence ID" value="RYO80800.1"/>
    <property type="molecule type" value="Genomic_DNA"/>
</dbReference>
<evidence type="ECO:0000256" key="3">
    <source>
        <dbReference type="ARBA" id="ARBA00022722"/>
    </source>
</evidence>
<proteinExistence type="predicted"/>
<dbReference type="STRING" id="155417.A0A4Q4STZ8"/>
<dbReference type="PANTHER" id="PTHR42648">
    <property type="entry name" value="TRANSPOSASE, PUTATIVE-RELATED"/>
    <property type="match status" value="1"/>
</dbReference>
<keyword evidence="11" id="KW-0808">Transferase</keyword>
<evidence type="ECO:0000313" key="19">
    <source>
        <dbReference type="Proteomes" id="UP000293360"/>
    </source>
</evidence>
<dbReference type="SUPFAM" id="SSF53098">
    <property type="entry name" value="Ribonuclease H-like"/>
    <property type="match status" value="1"/>
</dbReference>
<dbReference type="InterPro" id="IPR036397">
    <property type="entry name" value="RNaseH_sf"/>
</dbReference>
<dbReference type="GO" id="GO:0015074">
    <property type="term" value="P:DNA integration"/>
    <property type="evidence" value="ECO:0007669"/>
    <property type="project" value="UniProtKB-KW"/>
</dbReference>
<evidence type="ECO:0000256" key="9">
    <source>
        <dbReference type="ARBA" id="ARBA00022908"/>
    </source>
</evidence>
<keyword evidence="3" id="KW-0540">Nuclease</keyword>
<dbReference type="GO" id="GO:0003964">
    <property type="term" value="F:RNA-directed DNA polymerase activity"/>
    <property type="evidence" value="ECO:0007669"/>
    <property type="project" value="UniProtKB-KW"/>
</dbReference>
<dbReference type="GO" id="GO:0016787">
    <property type="term" value="F:hydrolase activity"/>
    <property type="evidence" value="ECO:0007669"/>
    <property type="project" value="UniProtKB-KW"/>
</dbReference>
<protein>
    <recommendedName>
        <fullName evidence="17">Integrase catalytic domain-containing protein</fullName>
    </recommendedName>
</protein>